<dbReference type="AlphaFoldDB" id="A0AAV6W6J7"/>
<dbReference type="Pfam" id="PF13456">
    <property type="entry name" value="RVT_3"/>
    <property type="match status" value="1"/>
</dbReference>
<protein>
    <recommendedName>
        <fullName evidence="1">RNase H type-1 domain-containing protein</fullName>
    </recommendedName>
</protein>
<sequence length="299" mass="33863">MWTKHHKFFDSAKSNWALPIEAYGMLKLHLKWVRMKNFLKEWNKEVFGNTFQAIKATTVFPGGLWDAPSMEELKKAVFKISLDSAAGPDATSIDLIPKCEHPSSWSEFRPISLGNVSNKILSKLLYSKVEKILQSAISPHQSEFVPERLIGDNILLAQEMVQSLDYASYKGGLARDHEGKVLFVFWEPFGICSNMEAELLALDKVLIICLEKGYHKVWIELYALSVIHLICSKYKGAWRFQQILQSINKSLGKMDSIISHIFREGNKATDFLANKGCEASSAQVLDGSSLFGVIREYIR</sequence>
<evidence type="ECO:0000313" key="2">
    <source>
        <dbReference type="EMBL" id="KAG8365763.1"/>
    </source>
</evidence>
<accession>A0AAV6W6J7</accession>
<keyword evidence="3" id="KW-1185">Reference proteome</keyword>
<dbReference type="InterPro" id="IPR012337">
    <property type="entry name" value="RNaseH-like_sf"/>
</dbReference>
<dbReference type="EMBL" id="WHWC01000017">
    <property type="protein sequence ID" value="KAG8365763.1"/>
    <property type="molecule type" value="Genomic_DNA"/>
</dbReference>
<dbReference type="GO" id="GO:0003676">
    <property type="term" value="F:nucleic acid binding"/>
    <property type="evidence" value="ECO:0007669"/>
    <property type="project" value="InterPro"/>
</dbReference>
<dbReference type="InterPro" id="IPR036397">
    <property type="entry name" value="RNaseH_sf"/>
</dbReference>
<name>A0AAV6W6J7_9LAMI</name>
<evidence type="ECO:0000313" key="3">
    <source>
        <dbReference type="Proteomes" id="UP000826271"/>
    </source>
</evidence>
<dbReference type="InterPro" id="IPR053151">
    <property type="entry name" value="RNase_H-like"/>
</dbReference>
<evidence type="ECO:0000259" key="1">
    <source>
        <dbReference type="Pfam" id="PF13456"/>
    </source>
</evidence>
<gene>
    <name evidence="2" type="ORF">BUALT_Bualt17G0005700</name>
</gene>
<dbReference type="Gene3D" id="3.30.420.10">
    <property type="entry name" value="Ribonuclease H-like superfamily/Ribonuclease H"/>
    <property type="match status" value="1"/>
</dbReference>
<dbReference type="SUPFAM" id="SSF53098">
    <property type="entry name" value="Ribonuclease H-like"/>
    <property type="match status" value="1"/>
</dbReference>
<dbReference type="PANTHER" id="PTHR47723">
    <property type="entry name" value="OS05G0353850 PROTEIN"/>
    <property type="match status" value="1"/>
</dbReference>
<dbReference type="PANTHER" id="PTHR47723:SF19">
    <property type="entry name" value="POLYNUCLEOTIDYL TRANSFERASE, RIBONUCLEASE H-LIKE SUPERFAMILY PROTEIN"/>
    <property type="match status" value="1"/>
</dbReference>
<proteinExistence type="predicted"/>
<organism evidence="2 3">
    <name type="scientific">Buddleja alternifolia</name>
    <dbReference type="NCBI Taxonomy" id="168488"/>
    <lineage>
        <taxon>Eukaryota</taxon>
        <taxon>Viridiplantae</taxon>
        <taxon>Streptophyta</taxon>
        <taxon>Embryophyta</taxon>
        <taxon>Tracheophyta</taxon>
        <taxon>Spermatophyta</taxon>
        <taxon>Magnoliopsida</taxon>
        <taxon>eudicotyledons</taxon>
        <taxon>Gunneridae</taxon>
        <taxon>Pentapetalae</taxon>
        <taxon>asterids</taxon>
        <taxon>lamiids</taxon>
        <taxon>Lamiales</taxon>
        <taxon>Scrophulariaceae</taxon>
        <taxon>Buddlejeae</taxon>
        <taxon>Buddleja</taxon>
    </lineage>
</organism>
<dbReference type="CDD" id="cd06222">
    <property type="entry name" value="RNase_H_like"/>
    <property type="match status" value="1"/>
</dbReference>
<feature type="domain" description="RNase H type-1" evidence="1">
    <location>
        <begin position="169"/>
        <end position="275"/>
    </location>
</feature>
<dbReference type="InterPro" id="IPR044730">
    <property type="entry name" value="RNase_H-like_dom_plant"/>
</dbReference>
<comment type="caution">
    <text evidence="2">The sequence shown here is derived from an EMBL/GenBank/DDBJ whole genome shotgun (WGS) entry which is preliminary data.</text>
</comment>
<dbReference type="GO" id="GO:0004523">
    <property type="term" value="F:RNA-DNA hybrid ribonuclease activity"/>
    <property type="evidence" value="ECO:0007669"/>
    <property type="project" value="InterPro"/>
</dbReference>
<reference evidence="2" key="1">
    <citation type="submission" date="2019-10" db="EMBL/GenBank/DDBJ databases">
        <authorList>
            <person name="Zhang R."/>
            <person name="Pan Y."/>
            <person name="Wang J."/>
            <person name="Ma R."/>
            <person name="Yu S."/>
        </authorList>
    </citation>
    <scope>NUCLEOTIDE SEQUENCE</scope>
    <source>
        <strain evidence="2">LA-IB0</strain>
        <tissue evidence="2">Leaf</tissue>
    </source>
</reference>
<dbReference type="InterPro" id="IPR002156">
    <property type="entry name" value="RNaseH_domain"/>
</dbReference>
<dbReference type="Proteomes" id="UP000826271">
    <property type="component" value="Unassembled WGS sequence"/>
</dbReference>